<dbReference type="EMBL" id="CM007899">
    <property type="protein sequence ID" value="OTG12019.1"/>
    <property type="molecule type" value="Genomic_DNA"/>
</dbReference>
<evidence type="ECO:0000256" key="1">
    <source>
        <dbReference type="SAM" id="Phobius"/>
    </source>
</evidence>
<sequence length="89" mass="10600">MQVSNTIRRTSTDLSAPFNPRECLFTKHDLMMCLPCYLLWNQDRMGLETNNLKSELSEQPFLSLIYLVCNNCLLWYVMVWDIIFKYLVI</sequence>
<dbReference type="Proteomes" id="UP000215914">
    <property type="component" value="Chromosome 10"/>
</dbReference>
<name>A0A251TMN9_HELAN</name>
<proteinExistence type="predicted"/>
<keyword evidence="1" id="KW-0472">Membrane</keyword>
<reference evidence="3" key="1">
    <citation type="journal article" date="2017" name="Nature">
        <title>The sunflower genome provides insights into oil metabolism, flowering and Asterid evolution.</title>
        <authorList>
            <person name="Badouin H."/>
            <person name="Gouzy J."/>
            <person name="Grassa C.J."/>
            <person name="Murat F."/>
            <person name="Staton S.E."/>
            <person name="Cottret L."/>
            <person name="Lelandais-Briere C."/>
            <person name="Owens G.L."/>
            <person name="Carrere S."/>
            <person name="Mayjonade B."/>
            <person name="Legrand L."/>
            <person name="Gill N."/>
            <person name="Kane N.C."/>
            <person name="Bowers J.E."/>
            <person name="Hubner S."/>
            <person name="Bellec A."/>
            <person name="Berard A."/>
            <person name="Berges H."/>
            <person name="Blanchet N."/>
            <person name="Boniface M.C."/>
            <person name="Brunel D."/>
            <person name="Catrice O."/>
            <person name="Chaidir N."/>
            <person name="Claudel C."/>
            <person name="Donnadieu C."/>
            <person name="Faraut T."/>
            <person name="Fievet G."/>
            <person name="Helmstetter N."/>
            <person name="King M."/>
            <person name="Knapp S.J."/>
            <person name="Lai Z."/>
            <person name="Le Paslier M.C."/>
            <person name="Lippi Y."/>
            <person name="Lorenzon L."/>
            <person name="Mandel J.R."/>
            <person name="Marage G."/>
            <person name="Marchand G."/>
            <person name="Marquand E."/>
            <person name="Bret-Mestries E."/>
            <person name="Morien E."/>
            <person name="Nambeesan S."/>
            <person name="Nguyen T."/>
            <person name="Pegot-Espagnet P."/>
            <person name="Pouilly N."/>
            <person name="Raftis F."/>
            <person name="Sallet E."/>
            <person name="Schiex T."/>
            <person name="Thomas J."/>
            <person name="Vandecasteele C."/>
            <person name="Vares D."/>
            <person name="Vear F."/>
            <person name="Vautrin S."/>
            <person name="Crespi M."/>
            <person name="Mangin B."/>
            <person name="Burke J.M."/>
            <person name="Salse J."/>
            <person name="Munos S."/>
            <person name="Vincourt P."/>
            <person name="Rieseberg L.H."/>
            <person name="Langlade N.B."/>
        </authorList>
    </citation>
    <scope>NUCLEOTIDE SEQUENCE [LARGE SCALE GENOMIC DNA]</scope>
    <source>
        <strain evidence="3">cv. SF193</strain>
    </source>
</reference>
<evidence type="ECO:0000313" key="2">
    <source>
        <dbReference type="EMBL" id="OTG12019.1"/>
    </source>
</evidence>
<accession>A0A251TMN9</accession>
<keyword evidence="1" id="KW-1133">Transmembrane helix</keyword>
<feature type="transmembrane region" description="Helical" evidence="1">
    <location>
        <begin position="61"/>
        <end position="84"/>
    </location>
</feature>
<dbReference type="InParanoid" id="A0A251TMN9"/>
<dbReference type="AlphaFoldDB" id="A0A251TMN9"/>
<keyword evidence="3" id="KW-1185">Reference proteome</keyword>
<gene>
    <name evidence="2" type="ORF">HannXRQ_Chr10g0305131</name>
</gene>
<evidence type="ECO:0000313" key="3">
    <source>
        <dbReference type="Proteomes" id="UP000215914"/>
    </source>
</evidence>
<organism evidence="2 3">
    <name type="scientific">Helianthus annuus</name>
    <name type="common">Common sunflower</name>
    <dbReference type="NCBI Taxonomy" id="4232"/>
    <lineage>
        <taxon>Eukaryota</taxon>
        <taxon>Viridiplantae</taxon>
        <taxon>Streptophyta</taxon>
        <taxon>Embryophyta</taxon>
        <taxon>Tracheophyta</taxon>
        <taxon>Spermatophyta</taxon>
        <taxon>Magnoliopsida</taxon>
        <taxon>eudicotyledons</taxon>
        <taxon>Gunneridae</taxon>
        <taxon>Pentapetalae</taxon>
        <taxon>asterids</taxon>
        <taxon>campanulids</taxon>
        <taxon>Asterales</taxon>
        <taxon>Asteraceae</taxon>
        <taxon>Asteroideae</taxon>
        <taxon>Heliantheae alliance</taxon>
        <taxon>Heliantheae</taxon>
        <taxon>Helianthus</taxon>
    </lineage>
</organism>
<keyword evidence="1" id="KW-0812">Transmembrane</keyword>
<protein>
    <submittedName>
        <fullName evidence="2">Uncharacterized protein</fullName>
    </submittedName>
</protein>